<evidence type="ECO:0000313" key="1">
    <source>
        <dbReference type="EMBL" id="KAH9322512.1"/>
    </source>
</evidence>
<gene>
    <name evidence="1" type="ORF">KI387_017151</name>
</gene>
<protein>
    <submittedName>
        <fullName evidence="1">Uncharacterized protein</fullName>
    </submittedName>
</protein>
<accession>A0AA38GFE4</accession>
<dbReference type="AlphaFoldDB" id="A0AA38GFE4"/>
<sequence length="53" mass="6436">IVHRGLLEDVRQALRIRAELERDADDEREIKCPQERRRLTARAYRAHLWDRLA</sequence>
<keyword evidence="2" id="KW-1185">Reference proteome</keyword>
<reference evidence="1 2" key="1">
    <citation type="journal article" date="2021" name="Nat. Plants">
        <title>The Taxus genome provides insights into paclitaxel biosynthesis.</title>
        <authorList>
            <person name="Xiong X."/>
            <person name="Gou J."/>
            <person name="Liao Q."/>
            <person name="Li Y."/>
            <person name="Zhou Q."/>
            <person name="Bi G."/>
            <person name="Li C."/>
            <person name="Du R."/>
            <person name="Wang X."/>
            <person name="Sun T."/>
            <person name="Guo L."/>
            <person name="Liang H."/>
            <person name="Lu P."/>
            <person name="Wu Y."/>
            <person name="Zhang Z."/>
            <person name="Ro D.K."/>
            <person name="Shang Y."/>
            <person name="Huang S."/>
            <person name="Yan J."/>
        </authorList>
    </citation>
    <scope>NUCLEOTIDE SEQUENCE [LARGE SCALE GENOMIC DNA]</scope>
    <source>
        <strain evidence="1">Ta-2019</strain>
    </source>
</reference>
<feature type="non-terminal residue" evidence="1">
    <location>
        <position position="1"/>
    </location>
</feature>
<comment type="caution">
    <text evidence="1">The sequence shown here is derived from an EMBL/GenBank/DDBJ whole genome shotgun (WGS) entry which is preliminary data.</text>
</comment>
<feature type="non-terminal residue" evidence="1">
    <location>
        <position position="53"/>
    </location>
</feature>
<name>A0AA38GFE4_TAXCH</name>
<evidence type="ECO:0000313" key="2">
    <source>
        <dbReference type="Proteomes" id="UP000824469"/>
    </source>
</evidence>
<dbReference type="EMBL" id="JAHRHJ020000003">
    <property type="protein sequence ID" value="KAH9322512.1"/>
    <property type="molecule type" value="Genomic_DNA"/>
</dbReference>
<dbReference type="Proteomes" id="UP000824469">
    <property type="component" value="Unassembled WGS sequence"/>
</dbReference>
<proteinExistence type="predicted"/>
<organism evidence="1 2">
    <name type="scientific">Taxus chinensis</name>
    <name type="common">Chinese yew</name>
    <name type="synonym">Taxus wallichiana var. chinensis</name>
    <dbReference type="NCBI Taxonomy" id="29808"/>
    <lineage>
        <taxon>Eukaryota</taxon>
        <taxon>Viridiplantae</taxon>
        <taxon>Streptophyta</taxon>
        <taxon>Embryophyta</taxon>
        <taxon>Tracheophyta</taxon>
        <taxon>Spermatophyta</taxon>
        <taxon>Pinopsida</taxon>
        <taxon>Pinidae</taxon>
        <taxon>Conifers II</taxon>
        <taxon>Cupressales</taxon>
        <taxon>Taxaceae</taxon>
        <taxon>Taxus</taxon>
    </lineage>
</organism>